<feature type="coiled-coil region" evidence="1">
    <location>
        <begin position="925"/>
        <end position="952"/>
    </location>
</feature>
<evidence type="ECO:0000256" key="1">
    <source>
        <dbReference type="SAM" id="Coils"/>
    </source>
</evidence>
<evidence type="ECO:0000313" key="4">
    <source>
        <dbReference type="Proteomes" id="UP000306584"/>
    </source>
</evidence>
<keyword evidence="1" id="KW-0175">Coiled coil</keyword>
<feature type="region of interest" description="Disordered" evidence="2">
    <location>
        <begin position="1145"/>
        <end position="1203"/>
    </location>
</feature>
<feature type="coiled-coil region" evidence="1">
    <location>
        <begin position="786"/>
        <end position="856"/>
    </location>
</feature>
<protein>
    <submittedName>
        <fullName evidence="3">Uncharacterized protein</fullName>
    </submittedName>
</protein>
<feature type="compositionally biased region" description="Low complexity" evidence="2">
    <location>
        <begin position="592"/>
        <end position="623"/>
    </location>
</feature>
<dbReference type="AlphaFoldDB" id="A0A4S9KMT0"/>
<feature type="region of interest" description="Disordered" evidence="2">
    <location>
        <begin position="1"/>
        <end position="132"/>
    </location>
</feature>
<sequence length="1220" mass="135184">MAMVKNNTINNGAAKSRNSSGNASRRGSNHKKQPAGNGSNAAGSTQQGRALNDHAAFPSQAKPGVNTSQWSTGNKQKGKQNKWTAPQNNQHKPQQSSSPVRAMQATPHQPSTALNPASIPFETSNEPEVMQPELETNSSAQEYLARMQVFYASLPQQLEELGSKNSFFAEENRDSTEKIKLLEEQLKASLEGKELPPDAKLVKSNAAKDEQIKKLKAEVTVARQVEKIAKEEEQKNADLIKTLREQLADAEQISAPTEGDATAAGPELQKIRKELIAARRLEDINKKGHEETLKLKDKQIKSLTQGQDFALQAEVFAKKKQREVEARLKKYEQKSQGKVVTSGTVVKLTDAELEIITRLESDNKELREQISKIEAELTASQRDAIASKLQEASLRQQLEISKIETTATMDSSASVTSADSTTNARVITLESDNKTLRDQATRIQAELSTARSTAQEAIKQKLEIETQTQVQALNTQVAQHQVDLNAARVAEQAAISRETAAITKSKDLRSQLAAAQKKARPHDTIDIAVAVRTSGLMAEKKDLREQLIKTREQLSAAHLAELPAVVSANSMVVQLETAEVEIQKLRERLDLAPSKTAETTKTTASKTPPVDTATTATAADQADINALQDGISQREKELQSSRNSVEATEANKNPPHEDVSKLQSEVERLSRQISLTISQEAAARLAEDKAIERAATAKSDAESLRSEVVFLRESVSRTQREQIPLREKIDKADQLLKEKDSIIRRYQQRHVAGTHTNNATSETEETTSGQEKKATVYIRYRNPEEVADLEKQVRDAQAEQKTTQDEAARLRAAADVLQVNLDKNITATAAGASTTNSEVNIKILKLRTEVDELKSKLNTTVKSSTKEGEPNSDPSRTLLEGQLMFAKALLKSSENEKAISIAETIRLRKELATYKQFEVSVHDTVDKGRKDFETLEAQLRKTKKQLRKYTGDVKKPKETTAGAVEETSKLKTKASHLLIQTNQLATLKEKDKQIEDIRLAAGWAHTKLTKTIVAQNDEIRKLKKNMKLPSHASKALAHDGGTPIVYAQPAPHLLHIPSKDVQTTIDAEIAQSRQAFEDIRLKRANAFSSWQLEQAGLLHREQAWETLEKETFKEQQDLREELQVRKEALIRKARLAEDQLQTSLKLKKQQEAARAASEEQTKPTTEEEDASPPEAHKGTLLKETEEARNASAEQVKPPTGELHASLSEALRKVFAEARQR</sequence>
<feature type="coiled-coil region" evidence="1">
    <location>
        <begin position="537"/>
        <end position="588"/>
    </location>
</feature>
<feature type="region of interest" description="Disordered" evidence="2">
    <location>
        <begin position="591"/>
        <end position="660"/>
    </location>
</feature>
<evidence type="ECO:0000313" key="3">
    <source>
        <dbReference type="EMBL" id="THY17477.1"/>
    </source>
</evidence>
<gene>
    <name evidence="3" type="ORF">D6D01_07488</name>
</gene>
<feature type="compositionally biased region" description="Basic and acidic residues" evidence="2">
    <location>
        <begin position="1148"/>
        <end position="1165"/>
    </location>
</feature>
<reference evidence="3 4" key="1">
    <citation type="submission" date="2018-10" db="EMBL/GenBank/DDBJ databases">
        <title>Fifty Aureobasidium pullulans genomes reveal a recombining polyextremotolerant generalist.</title>
        <authorList>
            <person name="Gostincar C."/>
            <person name="Turk M."/>
            <person name="Zajc J."/>
            <person name="Gunde-Cimerman N."/>
        </authorList>
    </citation>
    <scope>NUCLEOTIDE SEQUENCE [LARGE SCALE GENOMIC DNA]</scope>
    <source>
        <strain evidence="3 4">EXF-6604</strain>
    </source>
</reference>
<feature type="region of interest" description="Disordered" evidence="2">
    <location>
        <begin position="857"/>
        <end position="876"/>
    </location>
</feature>
<feature type="coiled-coil region" evidence="1">
    <location>
        <begin position="1112"/>
        <end position="1139"/>
    </location>
</feature>
<dbReference type="EMBL" id="QZBD01000366">
    <property type="protein sequence ID" value="THY17477.1"/>
    <property type="molecule type" value="Genomic_DNA"/>
</dbReference>
<feature type="region of interest" description="Disordered" evidence="2">
    <location>
        <begin position="750"/>
        <end position="772"/>
    </location>
</feature>
<accession>A0A4S9KMT0</accession>
<evidence type="ECO:0000256" key="2">
    <source>
        <dbReference type="SAM" id="MobiDB-lite"/>
    </source>
</evidence>
<feature type="compositionally biased region" description="Polar residues" evidence="2">
    <location>
        <begin position="65"/>
        <end position="99"/>
    </location>
</feature>
<feature type="compositionally biased region" description="Low complexity" evidence="2">
    <location>
        <begin position="10"/>
        <end position="26"/>
    </location>
</feature>
<feature type="coiled-coil region" evidence="1">
    <location>
        <begin position="314"/>
        <end position="383"/>
    </location>
</feature>
<feature type="compositionally biased region" description="Polar residues" evidence="2">
    <location>
        <begin position="106"/>
        <end position="126"/>
    </location>
</feature>
<proteinExistence type="predicted"/>
<feature type="compositionally biased region" description="Polar residues" evidence="2">
    <location>
        <begin position="36"/>
        <end position="49"/>
    </location>
</feature>
<feature type="coiled-coil region" evidence="1">
    <location>
        <begin position="212"/>
        <end position="249"/>
    </location>
</feature>
<feature type="compositionally biased region" description="Basic and acidic residues" evidence="2">
    <location>
        <begin position="1174"/>
        <end position="1188"/>
    </location>
</feature>
<organism evidence="3 4">
    <name type="scientific">Aureobasidium pullulans</name>
    <name type="common">Black yeast</name>
    <name type="synonym">Pullularia pullulans</name>
    <dbReference type="NCBI Taxonomy" id="5580"/>
    <lineage>
        <taxon>Eukaryota</taxon>
        <taxon>Fungi</taxon>
        <taxon>Dikarya</taxon>
        <taxon>Ascomycota</taxon>
        <taxon>Pezizomycotina</taxon>
        <taxon>Dothideomycetes</taxon>
        <taxon>Dothideomycetidae</taxon>
        <taxon>Dothideales</taxon>
        <taxon>Saccotheciaceae</taxon>
        <taxon>Aureobasidium</taxon>
    </lineage>
</organism>
<comment type="caution">
    <text evidence="3">The sequence shown here is derived from an EMBL/GenBank/DDBJ whole genome shotgun (WGS) entry which is preliminary data.</text>
</comment>
<dbReference type="Proteomes" id="UP000306584">
    <property type="component" value="Unassembled WGS sequence"/>
</dbReference>
<name>A0A4S9KMT0_AURPU</name>